<accession>D8LLV1</accession>
<evidence type="ECO:0000313" key="2">
    <source>
        <dbReference type="EMBL" id="CBN77165.1"/>
    </source>
</evidence>
<feature type="compositionally biased region" description="Polar residues" evidence="1">
    <location>
        <begin position="1"/>
        <end position="14"/>
    </location>
</feature>
<sequence length="238" mass="25751">MSNSWAKGSSNNLSWGAAASGKPKSTKGRYVPPPATGGGAAGSAARAAAPAGGGKMKYVPPPTNAGAWNRPKATGQGPCQWKELADKEDAQLKASKKVMRAEAKQNNSVGMSGNDKADIAATKMEFDLWTKTDVTKTRNWAKAEECRIPNKRVAKGGRLHKFINILLNNCEFISERLASEKRYQDACRDPTLPSGLDLKRQFVAPLAKRVLNKVEDEENEQAFKDDDPDSDDSEGRAM</sequence>
<evidence type="ECO:0000313" key="3">
    <source>
        <dbReference type="Proteomes" id="UP000002630"/>
    </source>
</evidence>
<dbReference type="AlphaFoldDB" id="D8LLV1"/>
<proteinExistence type="predicted"/>
<organism evidence="2 3">
    <name type="scientific">Ectocarpus siliculosus</name>
    <name type="common">Brown alga</name>
    <name type="synonym">Conferva siliculosa</name>
    <dbReference type="NCBI Taxonomy" id="2880"/>
    <lineage>
        <taxon>Eukaryota</taxon>
        <taxon>Sar</taxon>
        <taxon>Stramenopiles</taxon>
        <taxon>Ochrophyta</taxon>
        <taxon>PX clade</taxon>
        <taxon>Phaeophyceae</taxon>
        <taxon>Ectocarpales</taxon>
        <taxon>Ectocarpaceae</taxon>
        <taxon>Ectocarpus</taxon>
    </lineage>
</organism>
<protein>
    <submittedName>
        <fullName evidence="2">Uncharacterized protein</fullName>
    </submittedName>
</protein>
<dbReference type="OrthoDB" id="10302921at2759"/>
<feature type="region of interest" description="Disordered" evidence="1">
    <location>
        <begin position="214"/>
        <end position="238"/>
    </location>
</feature>
<feature type="region of interest" description="Disordered" evidence="1">
    <location>
        <begin position="1"/>
        <end position="78"/>
    </location>
</feature>
<evidence type="ECO:0000256" key="1">
    <source>
        <dbReference type="SAM" id="MobiDB-lite"/>
    </source>
</evidence>
<dbReference type="EMBL" id="FN648575">
    <property type="protein sequence ID" value="CBN77165.1"/>
    <property type="molecule type" value="Genomic_DNA"/>
</dbReference>
<name>D8LLV1_ECTSI</name>
<feature type="compositionally biased region" description="Acidic residues" evidence="1">
    <location>
        <begin position="215"/>
        <end position="232"/>
    </location>
</feature>
<dbReference type="InParanoid" id="D8LLV1"/>
<dbReference type="EMBL" id="FN649742">
    <property type="protein sequence ID" value="CBN77165.1"/>
    <property type="molecule type" value="Genomic_DNA"/>
</dbReference>
<reference evidence="2 3" key="1">
    <citation type="journal article" date="2010" name="Nature">
        <title>The Ectocarpus genome and the independent evolution of multicellularity in brown algae.</title>
        <authorList>
            <person name="Cock J.M."/>
            <person name="Sterck L."/>
            <person name="Rouze P."/>
            <person name="Scornet D."/>
            <person name="Allen A.E."/>
            <person name="Amoutzias G."/>
            <person name="Anthouard V."/>
            <person name="Artiguenave F."/>
            <person name="Aury J.M."/>
            <person name="Badger J.H."/>
            <person name="Beszteri B."/>
            <person name="Billiau K."/>
            <person name="Bonnet E."/>
            <person name="Bothwell J.H."/>
            <person name="Bowler C."/>
            <person name="Boyen C."/>
            <person name="Brownlee C."/>
            <person name="Carrano C.J."/>
            <person name="Charrier B."/>
            <person name="Cho G.Y."/>
            <person name="Coelho S.M."/>
            <person name="Collen J."/>
            <person name="Corre E."/>
            <person name="Da Silva C."/>
            <person name="Delage L."/>
            <person name="Delaroque N."/>
            <person name="Dittami S.M."/>
            <person name="Doulbeau S."/>
            <person name="Elias M."/>
            <person name="Farnham G."/>
            <person name="Gachon C.M."/>
            <person name="Gschloessl B."/>
            <person name="Heesch S."/>
            <person name="Jabbari K."/>
            <person name="Jubin C."/>
            <person name="Kawai H."/>
            <person name="Kimura K."/>
            <person name="Kloareg B."/>
            <person name="Kupper F.C."/>
            <person name="Lang D."/>
            <person name="Le Bail A."/>
            <person name="Leblanc C."/>
            <person name="Lerouge P."/>
            <person name="Lohr M."/>
            <person name="Lopez P.J."/>
            <person name="Martens C."/>
            <person name="Maumus F."/>
            <person name="Michel G."/>
            <person name="Miranda-Saavedra D."/>
            <person name="Morales J."/>
            <person name="Moreau H."/>
            <person name="Motomura T."/>
            <person name="Nagasato C."/>
            <person name="Napoli C.A."/>
            <person name="Nelson D.R."/>
            <person name="Nyvall-Collen P."/>
            <person name="Peters A.F."/>
            <person name="Pommier C."/>
            <person name="Potin P."/>
            <person name="Poulain J."/>
            <person name="Quesneville H."/>
            <person name="Read B."/>
            <person name="Rensing S.A."/>
            <person name="Ritter A."/>
            <person name="Rousvoal S."/>
            <person name="Samanta M."/>
            <person name="Samson G."/>
            <person name="Schroeder D.C."/>
            <person name="Segurens B."/>
            <person name="Strittmatter M."/>
            <person name="Tonon T."/>
            <person name="Tregear J.W."/>
            <person name="Valentin K."/>
            <person name="von Dassow P."/>
            <person name="Yamagishi T."/>
            <person name="Van de Peer Y."/>
            <person name="Wincker P."/>
        </authorList>
    </citation>
    <scope>NUCLEOTIDE SEQUENCE [LARGE SCALE GENOMIC DNA]</scope>
    <source>
        <strain evidence="3">Ec32 / CCAP1310/4</strain>
    </source>
</reference>
<gene>
    <name evidence="2" type="ORF">Esi_0038_0004</name>
</gene>
<dbReference type="Proteomes" id="UP000002630">
    <property type="component" value="Linkage Group LG17"/>
</dbReference>
<keyword evidence="3" id="KW-1185">Reference proteome</keyword>